<dbReference type="Gene3D" id="1.20.1250.20">
    <property type="entry name" value="MFS general substrate transporter like domains"/>
    <property type="match status" value="1"/>
</dbReference>
<dbReference type="InterPro" id="IPR011701">
    <property type="entry name" value="MFS"/>
</dbReference>
<accession>A0ABS2RFH5</accession>
<feature type="domain" description="Major facilitator superfamily (MFS) profile" evidence="7">
    <location>
        <begin position="12"/>
        <end position="446"/>
    </location>
</feature>
<feature type="region of interest" description="Disordered" evidence="5">
    <location>
        <begin position="449"/>
        <end position="471"/>
    </location>
</feature>
<reference evidence="8 9" key="1">
    <citation type="submission" date="2021-01" db="EMBL/GenBank/DDBJ databases">
        <title>Sequencing the genomes of 1000 actinobacteria strains.</title>
        <authorList>
            <person name="Klenk H.-P."/>
        </authorList>
    </citation>
    <scope>NUCLEOTIDE SEQUENCE [LARGE SCALE GENOMIC DNA]</scope>
    <source>
        <strain evidence="8 9">DSM 18662</strain>
    </source>
</reference>
<evidence type="ECO:0000256" key="5">
    <source>
        <dbReference type="SAM" id="MobiDB-lite"/>
    </source>
</evidence>
<evidence type="ECO:0000313" key="9">
    <source>
        <dbReference type="Proteomes" id="UP000704762"/>
    </source>
</evidence>
<evidence type="ECO:0000256" key="3">
    <source>
        <dbReference type="ARBA" id="ARBA00022989"/>
    </source>
</evidence>
<dbReference type="InterPro" id="IPR020846">
    <property type="entry name" value="MFS_dom"/>
</dbReference>
<feature type="transmembrane region" description="Helical" evidence="6">
    <location>
        <begin position="76"/>
        <end position="95"/>
    </location>
</feature>
<feature type="transmembrane region" description="Helical" evidence="6">
    <location>
        <begin position="294"/>
        <end position="316"/>
    </location>
</feature>
<sequence length="471" mass="48490">MPGIFSSRYRTLMTGMLVLVLLSAFEALAVTTAMPTISAELNGLRFYALAFAAPFATGVLAMVITGTWSDRSGPRLPLITTVAMFTAGLLIAGFADSMAVLVLGRVVQGFGGGMVVALYVVVARIYPGELHPKVFAAFAAAWVVPSLVGPLAAGLVTEHLGWRWVFLGVAALVVPAVVLLVPSLRDPRLGRPVDRVPGPWPLGQTAAGVVVGVAVLVLHLVTGDTLHWSPLLLVAAAVAALVMIGFAIRRLVPAGTLGFQPGLPSVVGMRGLVGATYISAEIYLPLLLVDHFGLSPSLAGLVLTTGALTWSTGSWLQSRLGDRAQDVILIRAGTAMIGTAVLIAMATAIWSLPAAVAIVGWAVAGGGMGLMYPRFSVLLLRYSTESQQGFNSSAGQIMEYTGMSVALAATGALFAVLIGFGGVLAYVAPFVLALLLAAAAFSRAGRVVPSSAGPEQVEGVPTGAAPVDARS</sequence>
<keyword evidence="4 6" id="KW-0472">Membrane</keyword>
<dbReference type="RefSeq" id="WP_204916394.1">
    <property type="nucleotide sequence ID" value="NZ_BAAAQP010000011.1"/>
</dbReference>
<feature type="transmembrane region" description="Helical" evidence="6">
    <location>
        <begin position="328"/>
        <end position="352"/>
    </location>
</feature>
<dbReference type="SUPFAM" id="SSF103473">
    <property type="entry name" value="MFS general substrate transporter"/>
    <property type="match status" value="1"/>
</dbReference>
<feature type="transmembrane region" description="Helical" evidence="6">
    <location>
        <begin position="101"/>
        <end position="122"/>
    </location>
</feature>
<keyword evidence="2 6" id="KW-0812">Transmembrane</keyword>
<dbReference type="PANTHER" id="PTHR23501:SF154">
    <property type="entry name" value="MULTIDRUG-EFFLUX TRANSPORTER RV1634-RELATED"/>
    <property type="match status" value="1"/>
</dbReference>
<feature type="transmembrane region" description="Helical" evidence="6">
    <location>
        <begin position="45"/>
        <end position="64"/>
    </location>
</feature>
<comment type="caution">
    <text evidence="8">The sequence shown here is derived from an EMBL/GenBank/DDBJ whole genome shotgun (WGS) entry which is preliminary data.</text>
</comment>
<feature type="transmembrane region" description="Helical" evidence="6">
    <location>
        <begin position="358"/>
        <end position="380"/>
    </location>
</feature>
<dbReference type="InterPro" id="IPR036259">
    <property type="entry name" value="MFS_trans_sf"/>
</dbReference>
<dbReference type="PANTHER" id="PTHR23501">
    <property type="entry name" value="MAJOR FACILITATOR SUPERFAMILY"/>
    <property type="match status" value="1"/>
</dbReference>
<organism evidence="8 9">
    <name type="scientific">Microlunatus panaciterrae</name>
    <dbReference type="NCBI Taxonomy" id="400768"/>
    <lineage>
        <taxon>Bacteria</taxon>
        <taxon>Bacillati</taxon>
        <taxon>Actinomycetota</taxon>
        <taxon>Actinomycetes</taxon>
        <taxon>Propionibacteriales</taxon>
        <taxon>Propionibacteriaceae</taxon>
        <taxon>Microlunatus</taxon>
    </lineage>
</organism>
<evidence type="ECO:0000313" key="8">
    <source>
        <dbReference type="EMBL" id="MBM7797751.1"/>
    </source>
</evidence>
<feature type="transmembrane region" description="Helical" evidence="6">
    <location>
        <begin position="202"/>
        <end position="222"/>
    </location>
</feature>
<evidence type="ECO:0000256" key="4">
    <source>
        <dbReference type="ARBA" id="ARBA00023136"/>
    </source>
</evidence>
<gene>
    <name evidence="8" type="ORF">JOE57_000672</name>
</gene>
<feature type="transmembrane region" description="Helical" evidence="6">
    <location>
        <begin position="162"/>
        <end position="181"/>
    </location>
</feature>
<keyword evidence="9" id="KW-1185">Reference proteome</keyword>
<feature type="transmembrane region" description="Helical" evidence="6">
    <location>
        <begin position="228"/>
        <end position="248"/>
    </location>
</feature>
<evidence type="ECO:0000256" key="1">
    <source>
        <dbReference type="ARBA" id="ARBA00004651"/>
    </source>
</evidence>
<dbReference type="Pfam" id="PF07690">
    <property type="entry name" value="MFS_1"/>
    <property type="match status" value="1"/>
</dbReference>
<protein>
    <submittedName>
        <fullName evidence="8">MFS family permease</fullName>
    </submittedName>
</protein>
<dbReference type="Proteomes" id="UP000704762">
    <property type="component" value="Unassembled WGS sequence"/>
</dbReference>
<evidence type="ECO:0000256" key="6">
    <source>
        <dbReference type="SAM" id="Phobius"/>
    </source>
</evidence>
<evidence type="ECO:0000256" key="2">
    <source>
        <dbReference type="ARBA" id="ARBA00022692"/>
    </source>
</evidence>
<proteinExistence type="predicted"/>
<keyword evidence="3 6" id="KW-1133">Transmembrane helix</keyword>
<comment type="subcellular location">
    <subcellularLocation>
        <location evidence="1">Cell membrane</location>
        <topology evidence="1">Multi-pass membrane protein</topology>
    </subcellularLocation>
</comment>
<dbReference type="PROSITE" id="PS50850">
    <property type="entry name" value="MFS"/>
    <property type="match status" value="1"/>
</dbReference>
<feature type="transmembrane region" description="Helical" evidence="6">
    <location>
        <begin position="400"/>
        <end position="418"/>
    </location>
</feature>
<feature type="transmembrane region" description="Helical" evidence="6">
    <location>
        <begin position="424"/>
        <end position="441"/>
    </location>
</feature>
<feature type="transmembrane region" description="Helical" evidence="6">
    <location>
        <begin position="134"/>
        <end position="156"/>
    </location>
</feature>
<dbReference type="EMBL" id="JAFBCF010000001">
    <property type="protein sequence ID" value="MBM7797751.1"/>
    <property type="molecule type" value="Genomic_DNA"/>
</dbReference>
<evidence type="ECO:0000259" key="7">
    <source>
        <dbReference type="PROSITE" id="PS50850"/>
    </source>
</evidence>
<name>A0ABS2RFH5_9ACTN</name>